<dbReference type="EMBL" id="CATOUU010001066">
    <property type="protein sequence ID" value="CAI9969994.1"/>
    <property type="molecule type" value="Genomic_DNA"/>
</dbReference>
<gene>
    <name evidence="1" type="ORF">HINF_LOCUS57639</name>
    <name evidence="2" type="ORF">HINF_LOCUS76320</name>
</gene>
<dbReference type="Proteomes" id="UP001642409">
    <property type="component" value="Unassembled WGS sequence"/>
</dbReference>
<dbReference type="EMBL" id="CAXDID020000705">
    <property type="protein sequence ID" value="CAL6111279.1"/>
    <property type="molecule type" value="Genomic_DNA"/>
</dbReference>
<reference evidence="2 3" key="2">
    <citation type="submission" date="2024-07" db="EMBL/GenBank/DDBJ databases">
        <authorList>
            <person name="Akdeniz Z."/>
        </authorList>
    </citation>
    <scope>NUCLEOTIDE SEQUENCE [LARGE SCALE GENOMIC DNA]</scope>
</reference>
<evidence type="ECO:0000313" key="2">
    <source>
        <dbReference type="EMBL" id="CAL6111279.1"/>
    </source>
</evidence>
<sequence>MLKHCLKVVRCYINTKQRCHLYQSVSSCFPLLKSFQLTRQIFYNKEITLKRYIMISHGKPYTRLGYFGKQWDVQIIQISERAPSGERAFAYVCSLISNKNNM</sequence>
<organism evidence="1">
    <name type="scientific">Hexamita inflata</name>
    <dbReference type="NCBI Taxonomy" id="28002"/>
    <lineage>
        <taxon>Eukaryota</taxon>
        <taxon>Metamonada</taxon>
        <taxon>Diplomonadida</taxon>
        <taxon>Hexamitidae</taxon>
        <taxon>Hexamitinae</taxon>
        <taxon>Hexamita</taxon>
    </lineage>
</organism>
<comment type="caution">
    <text evidence="1">The sequence shown here is derived from an EMBL/GenBank/DDBJ whole genome shotgun (WGS) entry which is preliminary data.</text>
</comment>
<name>A0AA86RCN1_9EUKA</name>
<evidence type="ECO:0000313" key="1">
    <source>
        <dbReference type="EMBL" id="CAI9969994.1"/>
    </source>
</evidence>
<reference evidence="1" key="1">
    <citation type="submission" date="2023-06" db="EMBL/GenBank/DDBJ databases">
        <authorList>
            <person name="Kurt Z."/>
        </authorList>
    </citation>
    <scope>NUCLEOTIDE SEQUENCE</scope>
</reference>
<proteinExistence type="predicted"/>
<protein>
    <submittedName>
        <fullName evidence="2">Hypothetical_protein</fullName>
    </submittedName>
</protein>
<accession>A0AA86RCN1</accession>
<evidence type="ECO:0000313" key="3">
    <source>
        <dbReference type="Proteomes" id="UP001642409"/>
    </source>
</evidence>
<keyword evidence="3" id="KW-1185">Reference proteome</keyword>
<dbReference type="AlphaFoldDB" id="A0AA86RCN1"/>